<keyword evidence="10" id="KW-1185">Reference proteome</keyword>
<evidence type="ECO:0000313" key="8">
    <source>
        <dbReference type="EMBL" id="CAJ0570118.1"/>
    </source>
</evidence>
<dbReference type="FunFam" id="4.10.1000.10:FF:000001">
    <property type="entry name" value="zinc finger CCCH domain-containing protein 15-like"/>
    <property type="match status" value="1"/>
</dbReference>
<dbReference type="GO" id="GO:0010468">
    <property type="term" value="P:regulation of gene expression"/>
    <property type="evidence" value="ECO:0007669"/>
    <property type="project" value="UniProtKB-ARBA"/>
</dbReference>
<dbReference type="PANTHER" id="PTHR12547:SF71">
    <property type="entry name" value="CCCH-TYPE ZINC FINGER PROTEIN MOE-3-RELATED"/>
    <property type="match status" value="1"/>
</dbReference>
<feature type="domain" description="C3H1-type" evidence="7">
    <location>
        <begin position="29"/>
        <end position="56"/>
    </location>
</feature>
<evidence type="ECO:0000313" key="9">
    <source>
        <dbReference type="EMBL" id="CAJ0576409.1"/>
    </source>
</evidence>
<proteinExistence type="predicted"/>
<dbReference type="GO" id="GO:0030154">
    <property type="term" value="P:cell differentiation"/>
    <property type="evidence" value="ECO:0007669"/>
    <property type="project" value="UniProtKB-ARBA"/>
</dbReference>
<sequence>MLQPIYAFLGANSQNQGNYGKKKGRTDCYKTVMCQSWLETRICLFNENCRFAHGEEELRPAAVLPKSVNKYKTKLCDKYTTTGVCPYGKRCLFIHPEAENGDIDAYIRPDKQAEIANRHAEANYATQIHGVPQPKPGKQSYMQKLRAPSGNQQTPLRAGDGRYGTTTSRGLRPHPSWPIDQKLKERAGSPPSLLDMVFDNSFPLKTEPAFDYIGRTPSPDQWARSRVLKSTPSSGYVSGNSTPAEQQLFDFPTVGFSHYSGGLCNTIGSTHSSMSSVNSISGDGFDLEDISGVNIDFDFLHDSSFIEDDGFLEKSLATPKKHLMSAHQLCTIPFSPSDLLR</sequence>
<dbReference type="GO" id="GO:0080090">
    <property type="term" value="P:regulation of primary metabolic process"/>
    <property type="evidence" value="ECO:0007669"/>
    <property type="project" value="UniProtKB-ARBA"/>
</dbReference>
<dbReference type="InterPro" id="IPR045877">
    <property type="entry name" value="ZFP36-like"/>
</dbReference>
<dbReference type="GO" id="GO:0008270">
    <property type="term" value="F:zinc ion binding"/>
    <property type="evidence" value="ECO:0007669"/>
    <property type="project" value="UniProtKB-KW"/>
</dbReference>
<gene>
    <name evidence="9" type="ORF">MSPICULIGERA_LOCUS14702</name>
    <name evidence="8" type="ORF">MSPICULIGERA_LOCUS8566</name>
</gene>
<evidence type="ECO:0000256" key="4">
    <source>
        <dbReference type="ARBA" id="ARBA00022833"/>
    </source>
</evidence>
<evidence type="ECO:0000256" key="6">
    <source>
        <dbReference type="SAM" id="MobiDB-lite"/>
    </source>
</evidence>
<evidence type="ECO:0000256" key="2">
    <source>
        <dbReference type="ARBA" id="ARBA00022737"/>
    </source>
</evidence>
<evidence type="ECO:0000313" key="10">
    <source>
        <dbReference type="Proteomes" id="UP001177023"/>
    </source>
</evidence>
<feature type="zinc finger region" description="C3H1-type" evidence="5">
    <location>
        <begin position="29"/>
        <end position="56"/>
    </location>
</feature>
<dbReference type="EMBL" id="CATQJA010002252">
    <property type="protein sequence ID" value="CAJ0570118.1"/>
    <property type="molecule type" value="Genomic_DNA"/>
</dbReference>
<feature type="domain" description="C3H1-type" evidence="7">
    <location>
        <begin position="70"/>
        <end position="98"/>
    </location>
</feature>
<dbReference type="GO" id="GO:0043186">
    <property type="term" value="C:P granule"/>
    <property type="evidence" value="ECO:0007669"/>
    <property type="project" value="UniProtKB-ARBA"/>
</dbReference>
<evidence type="ECO:0000256" key="3">
    <source>
        <dbReference type="ARBA" id="ARBA00022771"/>
    </source>
</evidence>
<dbReference type="GO" id="GO:0003730">
    <property type="term" value="F:mRNA 3'-UTR binding"/>
    <property type="evidence" value="ECO:0007669"/>
    <property type="project" value="TreeGrafter"/>
</dbReference>
<keyword evidence="4 5" id="KW-0862">Zinc</keyword>
<dbReference type="SUPFAM" id="SSF90229">
    <property type="entry name" value="CCCH zinc finger"/>
    <property type="match status" value="2"/>
</dbReference>
<dbReference type="PANTHER" id="PTHR12547">
    <property type="entry name" value="CCCH ZINC FINGER/TIS11-RELATED"/>
    <property type="match status" value="1"/>
</dbReference>
<dbReference type="FunFam" id="4.10.1000.10:FF:000018">
    <property type="entry name" value="Zinc finger protein"/>
    <property type="match status" value="1"/>
</dbReference>
<dbReference type="SMART" id="SM00356">
    <property type="entry name" value="ZnF_C3H1"/>
    <property type="match status" value="2"/>
</dbReference>
<keyword evidence="1 5" id="KW-0479">Metal-binding</keyword>
<dbReference type="InterPro" id="IPR036855">
    <property type="entry name" value="Znf_CCCH_sf"/>
</dbReference>
<dbReference type="GO" id="GO:0005829">
    <property type="term" value="C:cytosol"/>
    <property type="evidence" value="ECO:0007669"/>
    <property type="project" value="TreeGrafter"/>
</dbReference>
<organism evidence="9 10">
    <name type="scientific">Mesorhabditis spiculigera</name>
    <dbReference type="NCBI Taxonomy" id="96644"/>
    <lineage>
        <taxon>Eukaryota</taxon>
        <taxon>Metazoa</taxon>
        <taxon>Ecdysozoa</taxon>
        <taxon>Nematoda</taxon>
        <taxon>Chromadorea</taxon>
        <taxon>Rhabditida</taxon>
        <taxon>Rhabditina</taxon>
        <taxon>Rhabditomorpha</taxon>
        <taxon>Rhabditoidea</taxon>
        <taxon>Rhabditidae</taxon>
        <taxon>Mesorhabditinae</taxon>
        <taxon>Mesorhabditis</taxon>
    </lineage>
</organism>
<evidence type="ECO:0000256" key="1">
    <source>
        <dbReference type="ARBA" id="ARBA00022723"/>
    </source>
</evidence>
<evidence type="ECO:0000259" key="7">
    <source>
        <dbReference type="PROSITE" id="PS50103"/>
    </source>
</evidence>
<dbReference type="PROSITE" id="PS50103">
    <property type="entry name" value="ZF_C3H1"/>
    <property type="match status" value="2"/>
</dbReference>
<keyword evidence="2" id="KW-0677">Repeat</keyword>
<name>A0AA36CWN7_9BILA</name>
<protein>
    <recommendedName>
        <fullName evidence="7">C3H1-type domain-containing protein</fullName>
    </recommendedName>
</protein>
<dbReference type="AlphaFoldDB" id="A0AA36CWN7"/>
<dbReference type="Pfam" id="PF00642">
    <property type="entry name" value="zf-CCCH"/>
    <property type="match status" value="2"/>
</dbReference>
<dbReference type="Proteomes" id="UP001177023">
    <property type="component" value="Unassembled WGS sequence"/>
</dbReference>
<feature type="zinc finger region" description="C3H1-type" evidence="5">
    <location>
        <begin position="70"/>
        <end position="98"/>
    </location>
</feature>
<dbReference type="InterPro" id="IPR000571">
    <property type="entry name" value="Znf_CCCH"/>
</dbReference>
<evidence type="ECO:0000256" key="5">
    <source>
        <dbReference type="PROSITE-ProRule" id="PRU00723"/>
    </source>
</evidence>
<dbReference type="Gene3D" id="4.10.1000.10">
    <property type="entry name" value="Zinc finger, CCCH-type"/>
    <property type="match status" value="2"/>
</dbReference>
<feature type="non-terminal residue" evidence="9">
    <location>
        <position position="1"/>
    </location>
</feature>
<keyword evidence="3 5" id="KW-0863">Zinc-finger</keyword>
<dbReference type="EMBL" id="CATQJA010002644">
    <property type="protein sequence ID" value="CAJ0576409.1"/>
    <property type="molecule type" value="Genomic_DNA"/>
</dbReference>
<reference evidence="9" key="1">
    <citation type="submission" date="2023-06" db="EMBL/GenBank/DDBJ databases">
        <authorList>
            <person name="Delattre M."/>
        </authorList>
    </citation>
    <scope>NUCLEOTIDE SEQUENCE</scope>
    <source>
        <strain evidence="9">AF72</strain>
    </source>
</reference>
<accession>A0AA36CWN7</accession>
<feature type="region of interest" description="Disordered" evidence="6">
    <location>
        <begin position="147"/>
        <end position="179"/>
    </location>
</feature>
<comment type="caution">
    <text evidence="9">The sequence shown here is derived from an EMBL/GenBank/DDBJ whole genome shotgun (WGS) entry which is preliminary data.</text>
</comment>